<keyword evidence="1" id="KW-0812">Transmembrane</keyword>
<comment type="caution">
    <text evidence="2">The sequence shown here is derived from an EMBL/GenBank/DDBJ whole genome shotgun (WGS) entry which is preliminary data.</text>
</comment>
<evidence type="ECO:0000313" key="3">
    <source>
        <dbReference type="Proteomes" id="UP001501319"/>
    </source>
</evidence>
<keyword evidence="1" id="KW-1133">Transmembrane helix</keyword>
<keyword evidence="3" id="KW-1185">Reference proteome</keyword>
<sequence length="96" mass="10532">MRINVGILVIAAGAIIAFAIRATSSQVNLTVVGIIIMLGGAAGLWLSYRIASERDVEEITMIKPTVEEQYDTTPHKYAIDEQIDVTPVDDQTTKYH</sequence>
<reference evidence="2 3" key="1">
    <citation type="journal article" date="2019" name="Int. J. Syst. Evol. Microbiol.">
        <title>The Global Catalogue of Microorganisms (GCM) 10K type strain sequencing project: providing services to taxonomists for standard genome sequencing and annotation.</title>
        <authorList>
            <consortium name="The Broad Institute Genomics Platform"/>
            <consortium name="The Broad Institute Genome Sequencing Center for Infectious Disease"/>
            <person name="Wu L."/>
            <person name="Ma J."/>
        </authorList>
    </citation>
    <scope>NUCLEOTIDE SEQUENCE [LARGE SCALE GENOMIC DNA]</scope>
    <source>
        <strain evidence="2 3">JCM 14306</strain>
    </source>
</reference>
<dbReference type="Proteomes" id="UP001501319">
    <property type="component" value="Unassembled WGS sequence"/>
</dbReference>
<accession>A0ABN2FN98</accession>
<evidence type="ECO:0000313" key="2">
    <source>
        <dbReference type="EMBL" id="GAA1653260.1"/>
    </source>
</evidence>
<protein>
    <submittedName>
        <fullName evidence="2">Uncharacterized protein</fullName>
    </submittedName>
</protein>
<proteinExistence type="predicted"/>
<name>A0ABN2FN98_9ACTN</name>
<organism evidence="2 3">
    <name type="scientific">Kribbella alba</name>
    <dbReference type="NCBI Taxonomy" id="190197"/>
    <lineage>
        <taxon>Bacteria</taxon>
        <taxon>Bacillati</taxon>
        <taxon>Actinomycetota</taxon>
        <taxon>Actinomycetes</taxon>
        <taxon>Propionibacteriales</taxon>
        <taxon>Kribbellaceae</taxon>
        <taxon>Kribbella</taxon>
    </lineage>
</organism>
<dbReference type="RefSeq" id="WP_344114649.1">
    <property type="nucleotide sequence ID" value="NZ_BAAANE010000009.1"/>
</dbReference>
<feature type="transmembrane region" description="Helical" evidence="1">
    <location>
        <begin position="29"/>
        <end position="48"/>
    </location>
</feature>
<keyword evidence="1" id="KW-0472">Membrane</keyword>
<evidence type="ECO:0000256" key="1">
    <source>
        <dbReference type="SAM" id="Phobius"/>
    </source>
</evidence>
<dbReference type="EMBL" id="BAAANE010000009">
    <property type="protein sequence ID" value="GAA1653260.1"/>
    <property type="molecule type" value="Genomic_DNA"/>
</dbReference>
<gene>
    <name evidence="2" type="ORF">GCM10009744_51620</name>
</gene>